<reference evidence="2 3" key="1">
    <citation type="journal article" date="2010" name="Stand. Genomic Sci.">
        <title>Complete genome sequence of Conexibacter woesei type strain (ID131577).</title>
        <authorList>
            <person name="Pukall R."/>
            <person name="Lapidus A."/>
            <person name="Glavina Del Rio T."/>
            <person name="Copeland A."/>
            <person name="Tice H."/>
            <person name="Cheng J.-F."/>
            <person name="Lucas S."/>
            <person name="Chen F."/>
            <person name="Nolan M."/>
            <person name="Bruce D."/>
            <person name="Goodwin L."/>
            <person name="Pitluck S."/>
            <person name="Mavromatis K."/>
            <person name="Ivanova N."/>
            <person name="Ovchinnikova G."/>
            <person name="Pati A."/>
            <person name="Chen A."/>
            <person name="Palaniappan K."/>
            <person name="Land M."/>
            <person name="Hauser L."/>
            <person name="Chang Y.-J."/>
            <person name="Jeffries C.D."/>
            <person name="Chain P."/>
            <person name="Meincke L."/>
            <person name="Sims D."/>
            <person name="Brettin T."/>
            <person name="Detter J.C."/>
            <person name="Rohde M."/>
            <person name="Goeker M."/>
            <person name="Bristow J."/>
            <person name="Eisen J.A."/>
            <person name="Markowitz V."/>
            <person name="Kyrpides N.C."/>
            <person name="Klenk H.-P."/>
            <person name="Hugenholtz P."/>
        </authorList>
    </citation>
    <scope>NUCLEOTIDE SEQUENCE [LARGE SCALE GENOMIC DNA]</scope>
    <source>
        <strain evidence="3">DSM 14684 / CIP 108061 / JCM 11494 / NBRC 100937 / ID131577</strain>
    </source>
</reference>
<sequence length="441" mass="44569" precursor="true">MSGAAGTSGASGGAGAAGAAGTSGAAGASGTSGGAGAAGAAGTSGAAGASERAVRARPDQLAALGARPPARVTATFLARPRTEVARLLDQRTARACCALLLDPVGSLPFSGGKPLRWLLTAPLPTWPRDRFALELELCPLRGSPAPTLASYAVAGAPPFVLREQAPGGLVVELGGCVVETGIQLDYAQWQRIAVTWEEDARRLRLHKDDGPARVAAEGTGRTVAPLGPPLFEALLPGDAVVAAGGTLVVGQLQGRPGVLADLAAGRDFRGAVAEVRVWRTPPDFTAGSAREPAEDEPALFARWRFSALATALGEALATPSSPPALLGGFQADELRDVARLRAVGGDTRVAIATPPAIPADGREHTIELLLPAADADTRDAAPSLLLDGAALPSSPLGPADVLDAAHRGVRVGALDDLRALTLHAADGAEIARWDGSSDSVR</sequence>
<feature type="compositionally biased region" description="Gly residues" evidence="1">
    <location>
        <begin position="9"/>
        <end position="18"/>
    </location>
</feature>
<feature type="compositionally biased region" description="Low complexity" evidence="1">
    <location>
        <begin position="19"/>
        <end position="29"/>
    </location>
</feature>
<dbReference type="STRING" id="469383.Cwoe_2450"/>
<reference evidence="3" key="2">
    <citation type="submission" date="2010-01" db="EMBL/GenBank/DDBJ databases">
        <title>The complete genome of Conexibacter woesei DSM 14684.</title>
        <authorList>
            <consortium name="US DOE Joint Genome Institute (JGI-PGF)"/>
            <person name="Lucas S."/>
            <person name="Copeland A."/>
            <person name="Lapidus A."/>
            <person name="Glavina del Rio T."/>
            <person name="Dalin E."/>
            <person name="Tice H."/>
            <person name="Bruce D."/>
            <person name="Goodwin L."/>
            <person name="Pitluck S."/>
            <person name="Kyrpides N."/>
            <person name="Mavromatis K."/>
            <person name="Ivanova N."/>
            <person name="Mikhailova N."/>
            <person name="Chertkov O."/>
            <person name="Brettin T."/>
            <person name="Detter J.C."/>
            <person name="Han C."/>
            <person name="Larimer F."/>
            <person name="Land M."/>
            <person name="Hauser L."/>
            <person name="Markowitz V."/>
            <person name="Cheng J.-F."/>
            <person name="Hugenholtz P."/>
            <person name="Woyke T."/>
            <person name="Wu D."/>
            <person name="Pukall R."/>
            <person name="Steenblock K."/>
            <person name="Schneider S."/>
            <person name="Klenk H.-P."/>
            <person name="Eisen J.A."/>
        </authorList>
    </citation>
    <scope>NUCLEOTIDE SEQUENCE [LARGE SCALE GENOMIC DNA]</scope>
    <source>
        <strain evidence="3">DSM 14684 / CIP 108061 / JCM 11494 / NBRC 100937 / ID131577</strain>
    </source>
</reference>
<dbReference type="InterPro" id="IPR013320">
    <property type="entry name" value="ConA-like_dom_sf"/>
</dbReference>
<dbReference type="KEGG" id="cwo:Cwoe_2450"/>
<dbReference type="eggNOG" id="ENOG5033XI7">
    <property type="taxonomic scope" value="Bacteria"/>
</dbReference>
<dbReference type="EMBL" id="CP001854">
    <property type="protein sequence ID" value="ADB50873.1"/>
    <property type="molecule type" value="Genomic_DNA"/>
</dbReference>
<feature type="region of interest" description="Disordered" evidence="1">
    <location>
        <begin position="1"/>
        <end position="44"/>
    </location>
</feature>
<protein>
    <recommendedName>
        <fullName evidence="4">Collagen triple helix repeat protein</fullName>
    </recommendedName>
</protein>
<organism evidence="2 3">
    <name type="scientific">Conexibacter woesei (strain DSM 14684 / CCUG 47730 / CIP 108061 / JCM 11494 / NBRC 100937 / ID131577)</name>
    <dbReference type="NCBI Taxonomy" id="469383"/>
    <lineage>
        <taxon>Bacteria</taxon>
        <taxon>Bacillati</taxon>
        <taxon>Actinomycetota</taxon>
        <taxon>Thermoleophilia</taxon>
        <taxon>Solirubrobacterales</taxon>
        <taxon>Conexibacteraceae</taxon>
        <taxon>Conexibacter</taxon>
    </lineage>
</organism>
<proteinExistence type="predicted"/>
<dbReference type="Gene3D" id="2.60.120.200">
    <property type="match status" value="1"/>
</dbReference>
<dbReference type="SUPFAM" id="SSF49899">
    <property type="entry name" value="Concanavalin A-like lectins/glucanases"/>
    <property type="match status" value="1"/>
</dbReference>
<gene>
    <name evidence="2" type="ordered locus">Cwoe_2450</name>
</gene>
<dbReference type="AlphaFoldDB" id="D3F7L1"/>
<evidence type="ECO:0000256" key="1">
    <source>
        <dbReference type="SAM" id="MobiDB-lite"/>
    </source>
</evidence>
<dbReference type="RefSeq" id="WP_012933924.1">
    <property type="nucleotide sequence ID" value="NC_013739.1"/>
</dbReference>
<dbReference type="OrthoDB" id="3760580at2"/>
<feature type="compositionally biased region" description="Gly residues" evidence="1">
    <location>
        <begin position="30"/>
        <end position="39"/>
    </location>
</feature>
<dbReference type="HOGENOM" id="CLU_620679_0_0_11"/>
<evidence type="ECO:0000313" key="2">
    <source>
        <dbReference type="EMBL" id="ADB50873.1"/>
    </source>
</evidence>
<evidence type="ECO:0000313" key="3">
    <source>
        <dbReference type="Proteomes" id="UP000008229"/>
    </source>
</evidence>
<dbReference type="Proteomes" id="UP000008229">
    <property type="component" value="Chromosome"/>
</dbReference>
<keyword evidence="3" id="KW-1185">Reference proteome</keyword>
<name>D3F7L1_CONWI</name>
<evidence type="ECO:0008006" key="4">
    <source>
        <dbReference type="Google" id="ProtNLM"/>
    </source>
</evidence>
<accession>D3F7L1</accession>